<keyword evidence="5" id="KW-0862">Zinc</keyword>
<dbReference type="PANTHER" id="PTHR23233:SF84">
    <property type="entry name" value="FI23031P1"/>
    <property type="match status" value="1"/>
</dbReference>
<dbReference type="PROSITE" id="PS50157">
    <property type="entry name" value="ZINC_FINGER_C2H2_2"/>
    <property type="match status" value="5"/>
</dbReference>
<evidence type="ECO:0000256" key="4">
    <source>
        <dbReference type="ARBA" id="ARBA00022771"/>
    </source>
</evidence>
<evidence type="ECO:0000256" key="8">
    <source>
        <dbReference type="ARBA" id="ARBA00023163"/>
    </source>
</evidence>
<evidence type="ECO:0000256" key="3">
    <source>
        <dbReference type="ARBA" id="ARBA00022737"/>
    </source>
</evidence>
<dbReference type="FunFam" id="3.30.160.60:FF:000291">
    <property type="entry name" value="Spalt-like transcription factor 4"/>
    <property type="match status" value="1"/>
</dbReference>
<feature type="region of interest" description="Disordered" evidence="12">
    <location>
        <begin position="118"/>
        <end position="177"/>
    </location>
</feature>
<keyword evidence="9" id="KW-0539">Nucleus</keyword>
<feature type="compositionally biased region" description="Pro residues" evidence="12">
    <location>
        <begin position="355"/>
        <end position="374"/>
    </location>
</feature>
<feature type="domain" description="C2H2-type" evidence="13">
    <location>
        <begin position="945"/>
        <end position="972"/>
    </location>
</feature>
<dbReference type="SUPFAM" id="SSF57667">
    <property type="entry name" value="beta-beta-alpha zinc fingers"/>
    <property type="match status" value="3"/>
</dbReference>
<dbReference type="PROSITE" id="PS00028">
    <property type="entry name" value="ZINC_FINGER_C2H2_1"/>
    <property type="match status" value="5"/>
</dbReference>
<feature type="domain" description="C2H2-type" evidence="13">
    <location>
        <begin position="489"/>
        <end position="516"/>
    </location>
</feature>
<keyword evidence="8" id="KW-0804">Transcription</keyword>
<accession>A0A8D9AB23</accession>
<dbReference type="InterPro" id="IPR036236">
    <property type="entry name" value="Znf_C2H2_sf"/>
</dbReference>
<feature type="compositionally biased region" description="Acidic residues" evidence="12">
    <location>
        <begin position="159"/>
        <end position="169"/>
    </location>
</feature>
<feature type="compositionally biased region" description="Pro residues" evidence="12">
    <location>
        <begin position="550"/>
        <end position="559"/>
    </location>
</feature>
<feature type="compositionally biased region" description="Basic and acidic residues" evidence="12">
    <location>
        <begin position="137"/>
        <end position="152"/>
    </location>
</feature>
<evidence type="ECO:0000256" key="5">
    <source>
        <dbReference type="ARBA" id="ARBA00022833"/>
    </source>
</evidence>
<reference evidence="14" key="1">
    <citation type="submission" date="2021-05" db="EMBL/GenBank/DDBJ databases">
        <authorList>
            <person name="Alioto T."/>
            <person name="Alioto T."/>
            <person name="Gomez Garrido J."/>
        </authorList>
    </citation>
    <scope>NUCLEOTIDE SEQUENCE</scope>
</reference>
<dbReference type="PANTHER" id="PTHR23233">
    <property type="entry name" value="SAL-LIKE PROTEIN"/>
    <property type="match status" value="1"/>
</dbReference>
<keyword evidence="6" id="KW-0805">Transcription regulation</keyword>
<feature type="region of interest" description="Disordered" evidence="12">
    <location>
        <begin position="537"/>
        <end position="724"/>
    </location>
</feature>
<evidence type="ECO:0000256" key="2">
    <source>
        <dbReference type="ARBA" id="ARBA00022723"/>
    </source>
</evidence>
<feature type="compositionally biased region" description="Pro residues" evidence="12">
    <location>
        <begin position="861"/>
        <end position="894"/>
    </location>
</feature>
<feature type="compositionally biased region" description="Acidic residues" evidence="12">
    <location>
        <begin position="123"/>
        <end position="136"/>
    </location>
</feature>
<dbReference type="FunFam" id="3.30.160.60:FF:000708">
    <property type="entry name" value="Sal-like protein 1"/>
    <property type="match status" value="1"/>
</dbReference>
<organism evidence="14">
    <name type="scientific">Cacopsylla melanoneura</name>
    <dbReference type="NCBI Taxonomy" id="428564"/>
    <lineage>
        <taxon>Eukaryota</taxon>
        <taxon>Metazoa</taxon>
        <taxon>Ecdysozoa</taxon>
        <taxon>Arthropoda</taxon>
        <taxon>Hexapoda</taxon>
        <taxon>Insecta</taxon>
        <taxon>Pterygota</taxon>
        <taxon>Neoptera</taxon>
        <taxon>Paraneoptera</taxon>
        <taxon>Hemiptera</taxon>
        <taxon>Sternorrhyncha</taxon>
        <taxon>Psylloidea</taxon>
        <taxon>Psyllidae</taxon>
        <taxon>Psyllinae</taxon>
        <taxon>Cacopsylla</taxon>
    </lineage>
</organism>
<feature type="compositionally biased region" description="Acidic residues" evidence="12">
    <location>
        <begin position="62"/>
        <end position="72"/>
    </location>
</feature>
<evidence type="ECO:0000256" key="7">
    <source>
        <dbReference type="ARBA" id="ARBA00023125"/>
    </source>
</evidence>
<feature type="compositionally biased region" description="Basic and acidic residues" evidence="12">
    <location>
        <begin position="19"/>
        <end position="51"/>
    </location>
</feature>
<name>A0A8D9AB23_9HEMI</name>
<feature type="compositionally biased region" description="Polar residues" evidence="12">
    <location>
        <begin position="651"/>
        <end position="666"/>
    </location>
</feature>
<sequence length="1142" mass="125677">MSRRKQSRPIRVLEDEELENKAPRQEGEVADISKEPLQLDKTSADINKDNTELPSNTGGDSVSEDSDEDMCSTEDNTSDHRIEEELTCRFCQEIFPNFSELLEHKKDCASRNRVVFDQQSAPSEEEIEEEEPEEIEDCGKRKEEVRRQKQDAENNNSVDDGETEGEEGELPLPYPFPIPAAAAPGHVTLEALQNTKVAVAQFAATALANGTDNPAALQELAVLQSTLYTLQHQQILQLNLIQQLQDQLQINRPPGELAATSPPPPPVMSMPLSLTVTPPVTSTPAPLNSPHLVSPSVTPSIAATRTASPPALAAVSIPPKPSRSPTPIKQEPLPQSVTPPASQSIPATNSQPQTVPIPPRTQIPHQTPPPPPPSTSSSLPHCSISSSFASSIITNLDPSSPNEPNTLEMLQRRAQEVLDNASQGLLANNLADELAFRKNGGKGSLSPYDSKSGRNEPFFKHRCRYCGKVFGSDSALQIHIRSHTGERPFKCNVCGSRFTTKGNLKVHFQRHTSKFPHIKMNPHPVPEHLDKYHPPLLAQINSQPPHHPHPPYPTSPPYPSSGLPMFRPSHPSSQHELVLPPHHPPLHRPHEPLVKPLLPMPLFSSRERNDQDMPENLSKPVSSIHSSPPPSSDLSDKIKRESIDEEPLNMSEASGSITNENMSRLSPKTEPDVDGDSDHDRYQGSPPPYDGCSVSSKYSTEDMMIGDEDSGDESLTDQPENLSNKMRGGNTTCNICFKTFACHSALEIHYRSHTKERPFKCNMCDRGFSTKHMLTHKIRDMPSHLFHNHSQDTKSSSGILSTEENETSNASSVDSSFNRSTTSETHKPDTPRQSPSKDTPLSLNLSNSSQPSRSQPHTPQSHPPPSLSPPTPTPLSIPQPPPSMRPSLSPPVPVKPTVELSPHPPPPPPQVPSLKRTSPPEDRDNSSVPLPKRHPMFNVAGMPKHLCHVCHKNFSSSSALQIHMRTHTGDKPFRCTICQKAFTTKGNLKVHMGTHMWTNGASRRGRRMSLDLPPHLTPSITPKEPSEYLHRRPDLFYPYLPAPFLNGMQQKLNEISVIQNVTSNMSNGLINFTSTFGTANLPESLKRSMSPLSDKPLSPGAHHRGTSPLWEIKQNGTGNHSDDQIDVCPSPRLSSQREGLAA</sequence>
<feature type="region of interest" description="Disordered" evidence="12">
    <location>
        <begin position="1087"/>
        <end position="1142"/>
    </location>
</feature>
<dbReference type="GO" id="GO:0000978">
    <property type="term" value="F:RNA polymerase II cis-regulatory region sequence-specific DNA binding"/>
    <property type="evidence" value="ECO:0007669"/>
    <property type="project" value="TreeGrafter"/>
</dbReference>
<dbReference type="GO" id="GO:0000981">
    <property type="term" value="F:DNA-binding transcription factor activity, RNA polymerase II-specific"/>
    <property type="evidence" value="ECO:0007669"/>
    <property type="project" value="TreeGrafter"/>
</dbReference>
<evidence type="ECO:0000256" key="12">
    <source>
        <dbReference type="SAM" id="MobiDB-lite"/>
    </source>
</evidence>
<feature type="compositionally biased region" description="Low complexity" evidence="12">
    <location>
        <begin position="840"/>
        <end position="860"/>
    </location>
</feature>
<keyword evidence="7" id="KW-0238">DNA-binding</keyword>
<feature type="compositionally biased region" description="Basic and acidic residues" evidence="12">
    <location>
        <begin position="667"/>
        <end position="682"/>
    </location>
</feature>
<dbReference type="GO" id="GO:0005634">
    <property type="term" value="C:nucleus"/>
    <property type="evidence" value="ECO:0007669"/>
    <property type="project" value="UniProtKB-SubCell"/>
</dbReference>
<keyword evidence="3" id="KW-0677">Repeat</keyword>
<feature type="region of interest" description="Disordered" evidence="12">
    <location>
        <begin position="785"/>
        <end position="936"/>
    </location>
</feature>
<feature type="region of interest" description="Disordered" evidence="12">
    <location>
        <begin position="1"/>
        <end position="79"/>
    </location>
</feature>
<evidence type="ECO:0000256" key="11">
    <source>
        <dbReference type="PROSITE-ProRule" id="PRU00042"/>
    </source>
</evidence>
<evidence type="ECO:0000259" key="13">
    <source>
        <dbReference type="PROSITE" id="PS50157"/>
    </source>
</evidence>
<feature type="compositionally biased region" description="Acidic residues" evidence="12">
    <location>
        <begin position="704"/>
        <end position="715"/>
    </location>
</feature>
<dbReference type="InterPro" id="IPR013087">
    <property type="entry name" value="Znf_C2H2_type"/>
</dbReference>
<dbReference type="AlphaFoldDB" id="A0A8D9AB23"/>
<evidence type="ECO:0000256" key="6">
    <source>
        <dbReference type="ARBA" id="ARBA00023015"/>
    </source>
</evidence>
<comment type="subcellular location">
    <subcellularLocation>
        <location evidence="1">Nucleus</location>
    </subcellularLocation>
</comment>
<feature type="compositionally biased region" description="Pro residues" evidence="12">
    <location>
        <begin position="902"/>
        <end position="911"/>
    </location>
</feature>
<comment type="similarity">
    <text evidence="10">Belongs to the sal C2H2-type zinc-finger protein family.</text>
</comment>
<feature type="region of interest" description="Disordered" evidence="12">
    <location>
        <begin position="309"/>
        <end position="381"/>
    </location>
</feature>
<dbReference type="Gene3D" id="3.30.160.60">
    <property type="entry name" value="Classic Zinc Finger"/>
    <property type="match status" value="6"/>
</dbReference>
<feature type="domain" description="C2H2-type" evidence="13">
    <location>
        <begin position="973"/>
        <end position="995"/>
    </location>
</feature>
<dbReference type="SMART" id="SM00355">
    <property type="entry name" value="ZnF_C2H2"/>
    <property type="match status" value="7"/>
</dbReference>
<feature type="domain" description="C2H2-type" evidence="13">
    <location>
        <begin position="461"/>
        <end position="488"/>
    </location>
</feature>
<feature type="domain" description="C2H2-type" evidence="13">
    <location>
        <begin position="731"/>
        <end position="758"/>
    </location>
</feature>
<dbReference type="Pfam" id="PF00096">
    <property type="entry name" value="zf-C2H2"/>
    <property type="match status" value="4"/>
</dbReference>
<dbReference type="GO" id="GO:0008270">
    <property type="term" value="F:zinc ion binding"/>
    <property type="evidence" value="ECO:0007669"/>
    <property type="project" value="UniProtKB-KW"/>
</dbReference>
<keyword evidence="4 11" id="KW-0863">Zinc-finger</keyword>
<keyword evidence="2" id="KW-0479">Metal-binding</keyword>
<evidence type="ECO:0000256" key="9">
    <source>
        <dbReference type="ARBA" id="ARBA00023242"/>
    </source>
</evidence>
<evidence type="ECO:0000256" key="10">
    <source>
        <dbReference type="ARBA" id="ARBA00038474"/>
    </source>
</evidence>
<dbReference type="GO" id="GO:0048731">
    <property type="term" value="P:system development"/>
    <property type="evidence" value="ECO:0007669"/>
    <property type="project" value="UniProtKB-ARBA"/>
</dbReference>
<feature type="compositionally biased region" description="Polar residues" evidence="12">
    <location>
        <begin position="1132"/>
        <end position="1142"/>
    </location>
</feature>
<evidence type="ECO:0000313" key="14">
    <source>
        <dbReference type="EMBL" id="CAG6763043.1"/>
    </source>
</evidence>
<feature type="compositionally biased region" description="Polar residues" evidence="12">
    <location>
        <begin position="325"/>
        <end position="354"/>
    </location>
</feature>
<dbReference type="FunFam" id="3.30.160.60:FF:000130">
    <property type="entry name" value="Spalt-like transcription factor 4"/>
    <property type="match status" value="1"/>
</dbReference>
<dbReference type="EMBL" id="HBUF01562590">
    <property type="protein sequence ID" value="CAG6763043.1"/>
    <property type="molecule type" value="Transcribed_RNA"/>
</dbReference>
<proteinExistence type="inferred from homology"/>
<evidence type="ECO:0000256" key="1">
    <source>
        <dbReference type="ARBA" id="ARBA00004123"/>
    </source>
</evidence>
<feature type="compositionally biased region" description="Polar residues" evidence="12">
    <location>
        <begin position="813"/>
        <end position="823"/>
    </location>
</feature>
<dbReference type="FunFam" id="3.30.160.60:FF:000215">
    <property type="entry name" value="Spalt-like transcription factor 3"/>
    <property type="match status" value="1"/>
</dbReference>
<protein>
    <submittedName>
        <fullName evidence="14">Homeotic protein spalt-major</fullName>
    </submittedName>
</protein>
<dbReference type="InterPro" id="IPR051565">
    <property type="entry name" value="Sal_C2H2-zinc-finger"/>
</dbReference>